<protein>
    <submittedName>
        <fullName evidence="3">Uncharacterized protein</fullName>
    </submittedName>
</protein>
<comment type="caution">
    <text evidence="3">The sequence shown here is derived from an EMBL/GenBank/DDBJ whole genome shotgun (WGS) entry which is preliminary data.</text>
</comment>
<evidence type="ECO:0000256" key="1">
    <source>
        <dbReference type="SAM" id="MobiDB-lite"/>
    </source>
</evidence>
<dbReference type="Proteomes" id="UP001295423">
    <property type="component" value="Unassembled WGS sequence"/>
</dbReference>
<proteinExistence type="predicted"/>
<accession>A0AAD2FCR5</accession>
<feature type="transmembrane region" description="Helical" evidence="2">
    <location>
        <begin position="60"/>
        <end position="81"/>
    </location>
</feature>
<reference evidence="3" key="1">
    <citation type="submission" date="2023-08" db="EMBL/GenBank/DDBJ databases">
        <authorList>
            <person name="Audoor S."/>
            <person name="Bilcke G."/>
        </authorList>
    </citation>
    <scope>NUCLEOTIDE SEQUENCE</scope>
</reference>
<sequence>MAGSTKKQKGNLRNRKRNEKESKTKDAGPPEENNNKTVEEDDQSLESNQTIWETIRRHPLFWGFVLLGIPYGSYLIFRWVVLQHPFLSSMRPPVALSDERQVLILGSMSSGTSSIAADLRGHQILEVGHEDTDATWKFVRDGTVSWFHGIRFISTTDDADKVIRIAKTCAVSWLITSKSISGNHGFGPTLFGNPEYECSFWNPYFRKCYLSSCHKALLREFGCALEPEGCQTPYKKTLLQTREPWKIITSLSAKYCYKNGKIDDSAYPETLQRLLSSVGWVSANDPPLSCPTQMMEYVVSYYSTILEASKSIDITVYPIENASLCDVARMAGLDSPETTIWQDNHHKYQSMCNGEDIEGTETTPRAKSNEINKGRVSKEDLQPYATPALLKQIDKLHSKLGYAS</sequence>
<gene>
    <name evidence="3" type="ORF">CYCCA115_LOCUS1216</name>
</gene>
<organism evidence="3 4">
    <name type="scientific">Cylindrotheca closterium</name>
    <dbReference type="NCBI Taxonomy" id="2856"/>
    <lineage>
        <taxon>Eukaryota</taxon>
        <taxon>Sar</taxon>
        <taxon>Stramenopiles</taxon>
        <taxon>Ochrophyta</taxon>
        <taxon>Bacillariophyta</taxon>
        <taxon>Bacillariophyceae</taxon>
        <taxon>Bacillariophycidae</taxon>
        <taxon>Bacillariales</taxon>
        <taxon>Bacillariaceae</taxon>
        <taxon>Cylindrotheca</taxon>
    </lineage>
</organism>
<dbReference type="AlphaFoldDB" id="A0AAD2FCR5"/>
<keyword evidence="2" id="KW-0812">Transmembrane</keyword>
<evidence type="ECO:0000256" key="2">
    <source>
        <dbReference type="SAM" id="Phobius"/>
    </source>
</evidence>
<keyword evidence="4" id="KW-1185">Reference proteome</keyword>
<feature type="region of interest" description="Disordered" evidence="1">
    <location>
        <begin position="1"/>
        <end position="45"/>
    </location>
</feature>
<evidence type="ECO:0000313" key="4">
    <source>
        <dbReference type="Proteomes" id="UP001295423"/>
    </source>
</evidence>
<keyword evidence="2" id="KW-1133">Transmembrane helix</keyword>
<feature type="compositionally biased region" description="Basic residues" evidence="1">
    <location>
        <begin position="1"/>
        <end position="17"/>
    </location>
</feature>
<dbReference type="EMBL" id="CAKOGP040000003">
    <property type="protein sequence ID" value="CAJ1926439.1"/>
    <property type="molecule type" value="Genomic_DNA"/>
</dbReference>
<evidence type="ECO:0000313" key="3">
    <source>
        <dbReference type="EMBL" id="CAJ1926439.1"/>
    </source>
</evidence>
<name>A0AAD2FCR5_9STRA</name>
<feature type="compositionally biased region" description="Basic and acidic residues" evidence="1">
    <location>
        <begin position="18"/>
        <end position="38"/>
    </location>
</feature>
<keyword evidence="2" id="KW-0472">Membrane</keyword>